<comment type="caution">
    <text evidence="4">The sequence shown here is derived from an EMBL/GenBank/DDBJ whole genome shotgun (WGS) entry which is preliminary data.</text>
</comment>
<dbReference type="RefSeq" id="WP_267652614.1">
    <property type="nucleotide sequence ID" value="NZ_JAOVZR010000001.1"/>
</dbReference>
<keyword evidence="3" id="KW-0472">Membrane</keyword>
<evidence type="ECO:0000256" key="2">
    <source>
        <dbReference type="SAM" id="MobiDB-lite"/>
    </source>
</evidence>
<keyword evidence="5" id="KW-1185">Reference proteome</keyword>
<keyword evidence="3" id="KW-1133">Transmembrane helix</keyword>
<dbReference type="Proteomes" id="UP001073227">
    <property type="component" value="Unassembled WGS sequence"/>
</dbReference>
<evidence type="ECO:0000256" key="1">
    <source>
        <dbReference type="SAM" id="Coils"/>
    </source>
</evidence>
<evidence type="ECO:0008006" key="6">
    <source>
        <dbReference type="Google" id="ProtNLM"/>
    </source>
</evidence>
<feature type="coiled-coil region" evidence="1">
    <location>
        <begin position="208"/>
        <end position="242"/>
    </location>
</feature>
<gene>
    <name evidence="4" type="ORF">OEG84_04440</name>
</gene>
<sequence>MANSLRYVQIWKVIQLVNQWGRESDFRPGRRGVSAAMTVIAVVFALAIGAAGGYFAFRVTQFDANVEVDTSANTQIADTQINDLEAKIGRQAAELDAMAEELAALSSKAQLAEENAAAAETLARSRDALLVENKALKAKLAAAEAERDVVGQVRGAAEDRTAAELARLRDEVIPQLTAERDQLQRKNMMMLADQTNLKARAKAAAEVHTADAKRIAELEARLAEAEVNLAASQEVLDALKLAERAGKAPEVVAENPDPATKSDPTDNSAPDPRKRDNVAKALRVAPGLETLSEAERQKLEDTLIAGECVTTALKSVFERVPILTLRNLIRDLNSDC</sequence>
<evidence type="ECO:0000313" key="4">
    <source>
        <dbReference type="EMBL" id="MCY0146985.1"/>
    </source>
</evidence>
<proteinExistence type="predicted"/>
<keyword evidence="1" id="KW-0175">Coiled coil</keyword>
<feature type="coiled-coil region" evidence="1">
    <location>
        <begin position="81"/>
        <end position="146"/>
    </location>
</feature>
<organism evidence="4 5">
    <name type="scientific">Hoeflea algicola</name>
    <dbReference type="NCBI Taxonomy" id="2983763"/>
    <lineage>
        <taxon>Bacteria</taxon>
        <taxon>Pseudomonadati</taxon>
        <taxon>Pseudomonadota</taxon>
        <taxon>Alphaproteobacteria</taxon>
        <taxon>Hyphomicrobiales</taxon>
        <taxon>Rhizobiaceae</taxon>
        <taxon>Hoeflea</taxon>
    </lineage>
</organism>
<feature type="transmembrane region" description="Helical" evidence="3">
    <location>
        <begin position="32"/>
        <end position="57"/>
    </location>
</feature>
<name>A0ABT3Z5C6_9HYPH</name>
<feature type="region of interest" description="Disordered" evidence="2">
    <location>
        <begin position="248"/>
        <end position="276"/>
    </location>
</feature>
<reference evidence="4" key="1">
    <citation type="submission" date="2022-10" db="EMBL/GenBank/DDBJ databases">
        <title>Hoeflea sp. G2-23, isolated from marine algae.</title>
        <authorList>
            <person name="Kristyanto S."/>
            <person name="Kim J.M."/>
            <person name="Jeon C.O."/>
        </authorList>
    </citation>
    <scope>NUCLEOTIDE SEQUENCE</scope>
    <source>
        <strain evidence="4">G2-23</strain>
    </source>
</reference>
<evidence type="ECO:0000256" key="3">
    <source>
        <dbReference type="SAM" id="Phobius"/>
    </source>
</evidence>
<evidence type="ECO:0000313" key="5">
    <source>
        <dbReference type="Proteomes" id="UP001073227"/>
    </source>
</evidence>
<dbReference type="EMBL" id="JAOVZR010000001">
    <property type="protein sequence ID" value="MCY0146985.1"/>
    <property type="molecule type" value="Genomic_DNA"/>
</dbReference>
<keyword evidence="3" id="KW-0812">Transmembrane</keyword>
<accession>A0ABT3Z5C6</accession>
<protein>
    <recommendedName>
        <fullName evidence="6">Chromosome partition protein Smc</fullName>
    </recommendedName>
</protein>